<dbReference type="PANTHER" id="PTHR33240">
    <property type="entry name" value="OS08G0508500 PROTEIN"/>
    <property type="match status" value="1"/>
</dbReference>
<sequence>MYPDHDDALVISVRIASVLVKRIIVDTGSSAGVLYLDTFQKLDLTKKDLNPMASTLSGFIGDFVSPLDTTTLLVTIGEDLRSKTIKITFMVVGLPLANNVILGCPTLNKLKAAISMYHQAVKFPTRVGVRELRSDPQESRLLGSSWH</sequence>
<dbReference type="SUPFAM" id="SSF50630">
    <property type="entry name" value="Acid proteases"/>
    <property type="match status" value="1"/>
</dbReference>
<proteinExistence type="predicted"/>
<dbReference type="AlphaFoldDB" id="A0A426X4E3"/>
<evidence type="ECO:0008006" key="3">
    <source>
        <dbReference type="Google" id="ProtNLM"/>
    </source>
</evidence>
<organism evidence="1 2">
    <name type="scientific">Ensete ventricosum</name>
    <name type="common">Abyssinian banana</name>
    <name type="synonym">Musa ensete</name>
    <dbReference type="NCBI Taxonomy" id="4639"/>
    <lineage>
        <taxon>Eukaryota</taxon>
        <taxon>Viridiplantae</taxon>
        <taxon>Streptophyta</taxon>
        <taxon>Embryophyta</taxon>
        <taxon>Tracheophyta</taxon>
        <taxon>Spermatophyta</taxon>
        <taxon>Magnoliopsida</taxon>
        <taxon>Liliopsida</taxon>
        <taxon>Zingiberales</taxon>
        <taxon>Musaceae</taxon>
        <taxon>Ensete</taxon>
    </lineage>
</organism>
<accession>A0A426X4E3</accession>
<protein>
    <recommendedName>
        <fullName evidence="3">Peptidase A2 domain-containing protein</fullName>
    </recommendedName>
</protein>
<reference evidence="1 2" key="1">
    <citation type="journal article" date="2014" name="Agronomy (Basel)">
        <title>A Draft Genome Sequence for Ensete ventricosum, the Drought-Tolerant Tree Against Hunger.</title>
        <authorList>
            <person name="Harrison J."/>
            <person name="Moore K.A."/>
            <person name="Paszkiewicz K."/>
            <person name="Jones T."/>
            <person name="Grant M."/>
            <person name="Ambacheew D."/>
            <person name="Muzemil S."/>
            <person name="Studholme D.J."/>
        </authorList>
    </citation>
    <scope>NUCLEOTIDE SEQUENCE [LARGE SCALE GENOMIC DNA]</scope>
</reference>
<evidence type="ECO:0000313" key="1">
    <source>
        <dbReference type="EMBL" id="RRT34314.1"/>
    </source>
</evidence>
<dbReference type="Gene3D" id="2.40.70.10">
    <property type="entry name" value="Acid Proteases"/>
    <property type="match status" value="1"/>
</dbReference>
<dbReference type="Proteomes" id="UP000287651">
    <property type="component" value="Unassembled WGS sequence"/>
</dbReference>
<dbReference type="InterPro" id="IPR021109">
    <property type="entry name" value="Peptidase_aspartic_dom_sf"/>
</dbReference>
<gene>
    <name evidence="1" type="ORF">B296_00053974</name>
</gene>
<dbReference type="CDD" id="cd00303">
    <property type="entry name" value="retropepsin_like"/>
    <property type="match status" value="1"/>
</dbReference>
<dbReference type="PANTHER" id="PTHR33240:SF8">
    <property type="entry name" value="OS03G0439900 PROTEIN"/>
    <property type="match status" value="1"/>
</dbReference>
<comment type="caution">
    <text evidence="1">The sequence shown here is derived from an EMBL/GenBank/DDBJ whole genome shotgun (WGS) entry which is preliminary data.</text>
</comment>
<dbReference type="EMBL" id="AMZH03027061">
    <property type="protein sequence ID" value="RRT34314.1"/>
    <property type="molecule type" value="Genomic_DNA"/>
</dbReference>
<evidence type="ECO:0000313" key="2">
    <source>
        <dbReference type="Proteomes" id="UP000287651"/>
    </source>
</evidence>
<name>A0A426X4E3_ENSVE</name>